<organism evidence="4 5">
    <name type="scientific">Blepharisma stoltei</name>
    <dbReference type="NCBI Taxonomy" id="1481888"/>
    <lineage>
        <taxon>Eukaryota</taxon>
        <taxon>Sar</taxon>
        <taxon>Alveolata</taxon>
        <taxon>Ciliophora</taxon>
        <taxon>Postciliodesmatophora</taxon>
        <taxon>Heterotrichea</taxon>
        <taxon>Heterotrichida</taxon>
        <taxon>Blepharismidae</taxon>
        <taxon>Blepharisma</taxon>
    </lineage>
</organism>
<dbReference type="InterPro" id="IPR002048">
    <property type="entry name" value="EF_hand_dom"/>
</dbReference>
<gene>
    <name evidence="4" type="ORF">BSTOLATCC_MIC11762</name>
</gene>
<accession>A0AAU9INH7</accession>
<evidence type="ECO:0000259" key="3">
    <source>
        <dbReference type="PROSITE" id="PS50222"/>
    </source>
</evidence>
<dbReference type="EMBL" id="CAJZBQ010000012">
    <property type="protein sequence ID" value="CAG9314767.1"/>
    <property type="molecule type" value="Genomic_DNA"/>
</dbReference>
<feature type="region of interest" description="Disordered" evidence="2">
    <location>
        <begin position="25"/>
        <end position="73"/>
    </location>
</feature>
<sequence>MRRKTTRNTEPKRKEYLDFSTYVNSLKSTPSTTKNNRHPGLSLNNSPISQERQRTSGTRTPHTTKHRSSHPSLMLSEIRSTEINPPDDPKFKNFIQDEANKRLFRGSRGEIFLSLLNPISRFDSVENAEKFFNLENELENVDNEKFKEFTESLFYLKKLKFDLELTFQMTRAKDLGKEIEKLPVGLYYQLEDELHQLTNVDAKRILKIPSSEIVEKLNRYTVFVRETIRAVRSKGALDEAIIFEMLWRVVLKAFDLSLRIHDYTITDAVEMMKLKIRDYIEKHRKETETLQNDLKRKDASYLEYIKNLKKTIDDMKEEIKTLKQASLDKDIKIVELTEIDNRFDIIKGVGKMLKKLDSVITETVDENEKQAVTLNTISGMMEIAKHIDSKKPSKEKDTQTDWCFIQNKLGIQEQSYPQLSIHPFYDIIKEGPCALNEEDIKNIFYEALQSYKGAEKFPNFFLSKIVPRFFSKEELGVGLYNICKKVKELKNNNVHWAVVAEKMLSLSYMLPFQIENFISKLISQFLDLKIPNGPIYQAPFQALQQNLEKLAIRDQELAEFIMTNINISAPFADKNTLNDEELKINSILIRFVYSLSQSKKNYKSIIDSVDIDKSGQINFESFTILIREKCGFSLSDENLHLFWKYFNPENKEFIDKKFFIYDLKFNENLEKSKSCVVFIEDFVLLILTEFEKRYNEIKENYEELENVSTYQEYYSILNQLRPDLNEEVIMNSYTDFLITSSLGYIIDKYKLLQLKIPQVEFRRSSTIISGRRRTLFK</sequence>
<evidence type="ECO:0000256" key="1">
    <source>
        <dbReference type="SAM" id="Coils"/>
    </source>
</evidence>
<name>A0AAU9INH7_9CILI</name>
<feature type="coiled-coil region" evidence="1">
    <location>
        <begin position="280"/>
        <end position="325"/>
    </location>
</feature>
<protein>
    <recommendedName>
        <fullName evidence="3">EF-hand domain-containing protein</fullName>
    </recommendedName>
</protein>
<feature type="compositionally biased region" description="Polar residues" evidence="2">
    <location>
        <begin position="25"/>
        <end position="34"/>
    </location>
</feature>
<feature type="compositionally biased region" description="Polar residues" evidence="2">
    <location>
        <begin position="42"/>
        <end position="61"/>
    </location>
</feature>
<keyword evidence="1" id="KW-0175">Coiled coil</keyword>
<dbReference type="Proteomes" id="UP001162131">
    <property type="component" value="Unassembled WGS sequence"/>
</dbReference>
<dbReference type="AlphaFoldDB" id="A0AAU9INH7"/>
<keyword evidence="5" id="KW-1185">Reference proteome</keyword>
<feature type="domain" description="EF-hand" evidence="3">
    <location>
        <begin position="597"/>
        <end position="632"/>
    </location>
</feature>
<dbReference type="PROSITE" id="PS50222">
    <property type="entry name" value="EF_HAND_2"/>
    <property type="match status" value="1"/>
</dbReference>
<evidence type="ECO:0000313" key="4">
    <source>
        <dbReference type="EMBL" id="CAG9314767.1"/>
    </source>
</evidence>
<reference evidence="4" key="1">
    <citation type="submission" date="2021-09" db="EMBL/GenBank/DDBJ databases">
        <authorList>
            <consortium name="AG Swart"/>
            <person name="Singh M."/>
            <person name="Singh A."/>
            <person name="Seah K."/>
            <person name="Emmerich C."/>
        </authorList>
    </citation>
    <scope>NUCLEOTIDE SEQUENCE</scope>
    <source>
        <strain evidence="4">ATCC30299</strain>
    </source>
</reference>
<evidence type="ECO:0000313" key="5">
    <source>
        <dbReference type="Proteomes" id="UP001162131"/>
    </source>
</evidence>
<dbReference type="GO" id="GO:0005509">
    <property type="term" value="F:calcium ion binding"/>
    <property type="evidence" value="ECO:0007669"/>
    <property type="project" value="InterPro"/>
</dbReference>
<proteinExistence type="predicted"/>
<dbReference type="Gene3D" id="1.10.238.10">
    <property type="entry name" value="EF-hand"/>
    <property type="match status" value="1"/>
</dbReference>
<dbReference type="SUPFAM" id="SSF47473">
    <property type="entry name" value="EF-hand"/>
    <property type="match status" value="1"/>
</dbReference>
<comment type="caution">
    <text evidence="4">The sequence shown here is derived from an EMBL/GenBank/DDBJ whole genome shotgun (WGS) entry which is preliminary data.</text>
</comment>
<evidence type="ECO:0000256" key="2">
    <source>
        <dbReference type="SAM" id="MobiDB-lite"/>
    </source>
</evidence>
<dbReference type="InterPro" id="IPR011992">
    <property type="entry name" value="EF-hand-dom_pair"/>
</dbReference>